<dbReference type="EMBL" id="JABXBU010000002">
    <property type="protein sequence ID" value="KAF8793875.1"/>
    <property type="molecule type" value="Genomic_DNA"/>
</dbReference>
<proteinExistence type="predicted"/>
<dbReference type="InterPro" id="IPR009771">
    <property type="entry name" value="RIC1_C"/>
</dbReference>
<keyword evidence="7" id="KW-1185">Reference proteome</keyword>
<feature type="region of interest" description="Disordered" evidence="4">
    <location>
        <begin position="1370"/>
        <end position="1419"/>
    </location>
</feature>
<evidence type="ECO:0000256" key="2">
    <source>
        <dbReference type="ARBA" id="ARBA00023136"/>
    </source>
</evidence>
<feature type="domain" description="RIC1 C-terminal alpha solenoid region" evidence="5">
    <location>
        <begin position="777"/>
        <end position="938"/>
    </location>
</feature>
<name>A0A8T0FUE3_ARGBR</name>
<protein>
    <recommendedName>
        <fullName evidence="3">Protein RIC1 homolog</fullName>
    </recommendedName>
</protein>
<dbReference type="InterPro" id="IPR040096">
    <property type="entry name" value="Ric1"/>
</dbReference>
<feature type="compositionally biased region" description="Acidic residues" evidence="4">
    <location>
        <begin position="1391"/>
        <end position="1404"/>
    </location>
</feature>
<reference evidence="6" key="1">
    <citation type="journal article" date="2020" name="bioRxiv">
        <title>Chromosome-level reference genome of the European wasp spider Argiope bruennichi: a resource for studies on range expansion and evolutionary adaptation.</title>
        <authorList>
            <person name="Sheffer M.M."/>
            <person name="Hoppe A."/>
            <person name="Krehenwinkel H."/>
            <person name="Uhl G."/>
            <person name="Kuss A.W."/>
            <person name="Jensen L."/>
            <person name="Jensen C."/>
            <person name="Gillespie R.G."/>
            <person name="Hoff K.J."/>
            <person name="Prost S."/>
        </authorList>
    </citation>
    <scope>NUCLEOTIDE SEQUENCE</scope>
</reference>
<dbReference type="Pfam" id="PF25440">
    <property type="entry name" value="Beta-prop_RIC1_2nd"/>
    <property type="match status" value="1"/>
</dbReference>
<reference evidence="6" key="2">
    <citation type="submission" date="2020-06" db="EMBL/GenBank/DDBJ databases">
        <authorList>
            <person name="Sheffer M."/>
        </authorList>
    </citation>
    <scope>NUCLEOTIDE SEQUENCE</scope>
</reference>
<sequence>MYFPTGWPKYLEPRNSLSLPISVFCNRDRSLFGVLTDDSISIWFIRPCVEVTCFKRSKESIDAFGTNQLAEWKPDSLMIVITTSLNHLLFFQVEIDDSIKCLYEQLDSKISGLRRESDELYLKEKVPPISLEHVHTLCLNSKISSLVCIRDELMVTTLDGHFWRVKWDGVLNEDYTLNLSNISFRYDHLQSRGSTFHGSDLFVKSMEYSPIIGGFSVVLSNGQACFITATTLKFEPHQVYGIFAQDVQNALCTAVNHRYRLIAYGLKSAQGVVFCIDDITGALQSTHQLILSSKDFPDISTAAGGVSNLKWTPDGGALAMTWEKGGFAVWSVFGALLMCSLGWDYGSADVMKNALKILSLEWGPEGYHLWTVAEKPSVKVINDAQHSNIKVALFQFAKSALTVNAGMTGKEHVFLQTEDRLYVSAGADIIHNKPSGAERNNEPEINASLGLSREQMLVGNKQWIVIPIPYAYLGNNWPIRYTAIDSQGQSMAVAGRSGLAHYSLLTRRWKLFGNETQERDFVVMGGLLWWEDQIILGCYNLRDLRDEIRVYPQESKLDNQFVRVVKMDSQVLQLSALGDRLLSFCADSHLTLFLLQRKTSPTSSVLHVSRILELDVSNLVFHPACVVSSVLTSLCTETVRWPRKGDEIYSFKILWGFKIPSYGLPTVLASCVENVWVCSHSSKDTPHLTEALWIACGAHGMRVWLPLFPRDGEKQRAHNFMSKRIMLPVPVYIYPLAVLYEDAVILGAENETVLLPADSYSKHPFSIISRTSQVYLHQILRQLLKRNLGYHAWEIARSCSTLPYFPHSLELLLHEILEEEATSSDPIPDALLPRVIDFIQEFPVFLQTVVQCARKTELALWPYLFSAVGNPRNLFQACLNQGQLETAASYLIILQNLELSSISQQHATLLLDSALEAGKWELANELVRFLKAIDPSDNEPVPRTFIPPNKYGLPHSTPPCSPSEDDLSFVLGTVSLTRGRSQSTTVSQKLALTMQDKSSRVQHQDIARTISDPHIIPRRRRISDHKDKGSEEFFIDTLLTQYARKLLSSGKLKDLGYFAAHLDFHLITFFTKERNHTAHVDDFIRALFTLHQDFQWPFPLSSSIYSTNGINKTADSSPTLLDSKMILSEPSLHAYDKFNEGKIISILNANNMQNNVPENNKAEKLKNLHNLSSLNSNSSLEDVPEHTIEAQLAPKQKESLLTLDISENSSLWTEDSIATFDDENLSSLSLPTEFETISEELVSRGPLETEVQLRYLLQLLLEAGCLDWALLIAIILRDAMSVIRVVNTAKQEQFPNVLKHLKEGMASIEQWAEKECLGYKTFMILVHNQAKALSKMSSASSLLKLDMQTTNEDYCSDILYDNDQNHHRLSTSSDIPGIEGTLVLHGTSPDKEDEISSEESEDSADSQRKEDQTSDCTIS</sequence>
<dbReference type="GO" id="GO:0006886">
    <property type="term" value="P:intracellular protein transport"/>
    <property type="evidence" value="ECO:0007669"/>
    <property type="project" value="InterPro"/>
</dbReference>
<dbReference type="PANTHER" id="PTHR22746">
    <property type="entry name" value="RAB6A-GEF COMPLEX PARTNER PROTEIN 1"/>
    <property type="match status" value="1"/>
</dbReference>
<dbReference type="GO" id="GO:0000139">
    <property type="term" value="C:Golgi membrane"/>
    <property type="evidence" value="ECO:0007669"/>
    <property type="project" value="TreeGrafter"/>
</dbReference>
<dbReference type="PANTHER" id="PTHR22746:SF10">
    <property type="entry name" value="GUANINE NUCLEOTIDE EXCHANGE FACTOR SUBUNIT RIC1"/>
    <property type="match status" value="1"/>
</dbReference>
<evidence type="ECO:0000259" key="5">
    <source>
        <dbReference type="Pfam" id="PF07064"/>
    </source>
</evidence>
<keyword evidence="2" id="KW-0472">Membrane</keyword>
<dbReference type="GO" id="GO:0042147">
    <property type="term" value="P:retrograde transport, endosome to Golgi"/>
    <property type="evidence" value="ECO:0007669"/>
    <property type="project" value="TreeGrafter"/>
</dbReference>
<comment type="caution">
    <text evidence="6">The sequence shown here is derived from an EMBL/GenBank/DDBJ whole genome shotgun (WGS) entry which is preliminary data.</text>
</comment>
<dbReference type="SUPFAM" id="SSF69322">
    <property type="entry name" value="Tricorn protease domain 2"/>
    <property type="match status" value="1"/>
</dbReference>
<evidence type="ECO:0000256" key="3">
    <source>
        <dbReference type="ARBA" id="ARBA00029879"/>
    </source>
</evidence>
<gene>
    <name evidence="6" type="ORF">HNY73_001907</name>
</gene>
<accession>A0A8T0FUE3</accession>
<evidence type="ECO:0000313" key="7">
    <source>
        <dbReference type="Proteomes" id="UP000807504"/>
    </source>
</evidence>
<evidence type="ECO:0000256" key="1">
    <source>
        <dbReference type="ARBA" id="ARBA00004370"/>
    </source>
</evidence>
<evidence type="ECO:0000256" key="4">
    <source>
        <dbReference type="SAM" id="MobiDB-lite"/>
    </source>
</evidence>
<organism evidence="6 7">
    <name type="scientific">Argiope bruennichi</name>
    <name type="common">Wasp spider</name>
    <name type="synonym">Aranea bruennichi</name>
    <dbReference type="NCBI Taxonomy" id="94029"/>
    <lineage>
        <taxon>Eukaryota</taxon>
        <taxon>Metazoa</taxon>
        <taxon>Ecdysozoa</taxon>
        <taxon>Arthropoda</taxon>
        <taxon>Chelicerata</taxon>
        <taxon>Arachnida</taxon>
        <taxon>Araneae</taxon>
        <taxon>Araneomorphae</taxon>
        <taxon>Entelegynae</taxon>
        <taxon>Araneoidea</taxon>
        <taxon>Araneidae</taxon>
        <taxon>Argiope</taxon>
    </lineage>
</organism>
<evidence type="ECO:0000313" key="6">
    <source>
        <dbReference type="EMBL" id="KAF8793875.1"/>
    </source>
</evidence>
<dbReference type="GO" id="GO:0005829">
    <property type="term" value="C:cytosol"/>
    <property type="evidence" value="ECO:0007669"/>
    <property type="project" value="TreeGrafter"/>
</dbReference>
<dbReference type="GO" id="GO:0034066">
    <property type="term" value="C:Ric1-Rgp1 guanyl-nucleotide exchange factor complex"/>
    <property type="evidence" value="ECO:0007669"/>
    <property type="project" value="InterPro"/>
</dbReference>
<comment type="subcellular location">
    <subcellularLocation>
        <location evidence="1">Membrane</location>
    </subcellularLocation>
</comment>
<dbReference type="Proteomes" id="UP000807504">
    <property type="component" value="Unassembled WGS sequence"/>
</dbReference>
<dbReference type="Pfam" id="PF07064">
    <property type="entry name" value="RIC1"/>
    <property type="match status" value="1"/>
</dbReference>